<feature type="domain" description="GPI inositol-deacylase winged helix" evidence="2">
    <location>
        <begin position="255"/>
        <end position="318"/>
    </location>
</feature>
<keyword evidence="1" id="KW-0677">Repeat</keyword>
<proteinExistence type="predicted"/>
<feature type="domain" description="Nephrocystin 3-like N-terminal" evidence="3">
    <location>
        <begin position="45"/>
        <end position="167"/>
    </location>
</feature>
<keyword evidence="5" id="KW-1185">Reference proteome</keyword>
<dbReference type="VEuPathDB" id="FungiDB:SI65_03079"/>
<evidence type="ECO:0000313" key="4">
    <source>
        <dbReference type="EMBL" id="ODM22233.1"/>
    </source>
</evidence>
<dbReference type="Gene3D" id="3.40.50.300">
    <property type="entry name" value="P-loop containing nucleotide triphosphate hydrolases"/>
    <property type="match status" value="1"/>
</dbReference>
<evidence type="ECO:0000259" key="3">
    <source>
        <dbReference type="Pfam" id="PF24883"/>
    </source>
</evidence>
<evidence type="ECO:0008006" key="6">
    <source>
        <dbReference type="Google" id="ProtNLM"/>
    </source>
</evidence>
<dbReference type="InterPro" id="IPR027417">
    <property type="entry name" value="P-loop_NTPase"/>
</dbReference>
<evidence type="ECO:0000256" key="1">
    <source>
        <dbReference type="ARBA" id="ARBA00022737"/>
    </source>
</evidence>
<organism evidence="4 5">
    <name type="scientific">Aspergillus cristatus</name>
    <name type="common">Chinese Fuzhuan brick tea-fermentation fungus</name>
    <name type="synonym">Eurotium cristatum</name>
    <dbReference type="NCBI Taxonomy" id="573508"/>
    <lineage>
        <taxon>Eukaryota</taxon>
        <taxon>Fungi</taxon>
        <taxon>Dikarya</taxon>
        <taxon>Ascomycota</taxon>
        <taxon>Pezizomycotina</taxon>
        <taxon>Eurotiomycetes</taxon>
        <taxon>Eurotiomycetidae</taxon>
        <taxon>Eurotiales</taxon>
        <taxon>Aspergillaceae</taxon>
        <taxon>Aspergillus</taxon>
        <taxon>Aspergillus subgen. Aspergillus</taxon>
    </lineage>
</organism>
<dbReference type="InterPro" id="IPR056884">
    <property type="entry name" value="NPHP3-like_N"/>
</dbReference>
<dbReference type="Proteomes" id="UP000094569">
    <property type="component" value="Unassembled WGS sequence"/>
</dbReference>
<evidence type="ECO:0000313" key="5">
    <source>
        <dbReference type="Proteomes" id="UP000094569"/>
    </source>
</evidence>
<dbReference type="OrthoDB" id="195446at2759"/>
<reference evidence="4 5" key="1">
    <citation type="journal article" date="2016" name="BMC Genomics">
        <title>Comparative genomic and transcriptomic analyses of the Fuzhuan brick tea-fermentation fungus Aspergillus cristatus.</title>
        <authorList>
            <person name="Ge Y."/>
            <person name="Wang Y."/>
            <person name="Liu Y."/>
            <person name="Tan Y."/>
            <person name="Ren X."/>
            <person name="Zhang X."/>
            <person name="Hyde K.D."/>
            <person name="Liu Y."/>
            <person name="Liu Z."/>
        </authorList>
    </citation>
    <scope>NUCLEOTIDE SEQUENCE [LARGE SCALE GENOMIC DNA]</scope>
    <source>
        <strain evidence="4 5">GZAAS20.1005</strain>
    </source>
</reference>
<dbReference type="PANTHER" id="PTHR10039">
    <property type="entry name" value="AMELOGENIN"/>
    <property type="match status" value="1"/>
</dbReference>
<dbReference type="Pfam" id="PF24883">
    <property type="entry name" value="NPHP3_N"/>
    <property type="match status" value="1"/>
</dbReference>
<gene>
    <name evidence="4" type="ORF">SI65_03079</name>
</gene>
<dbReference type="PANTHER" id="PTHR10039:SF15">
    <property type="entry name" value="NACHT DOMAIN-CONTAINING PROTEIN"/>
    <property type="match status" value="1"/>
</dbReference>
<dbReference type="STRING" id="573508.A0A1E3BMN8"/>
<dbReference type="Pfam" id="PF22939">
    <property type="entry name" value="WHD_GPIID"/>
    <property type="match status" value="1"/>
</dbReference>
<sequence>MSFGYGMRDFLAIVKLVDTVRKQFTDAPGQYKAISDKQDHLSVSINELQENLQQAGIGVAFFYCNFREKTTLDGVFAVLLRQLIQQLPSIPEDMEKLYEANLDSGTRLTLGKVLVALDSALLGFSRTFIIIDALNECELPGDSRKKLLMELFELQEKHELGLFATSRDNPDIAGLFIGRSTLGIRAHTEDVESFLLSTITQAVDGMFLLARLRIESLQGRRSAKAIRDGLQTLPIGLDAAYADALNRIESQLSDEVKTAKEVLSWISCATRPLTTLELCHALAIEDDEPDLDVDNVPDIDDLVAVCAGLVTVDEQSHVV</sequence>
<evidence type="ECO:0000259" key="2">
    <source>
        <dbReference type="Pfam" id="PF22939"/>
    </source>
</evidence>
<dbReference type="EMBL" id="JXNT01000002">
    <property type="protein sequence ID" value="ODM22233.1"/>
    <property type="molecule type" value="Genomic_DNA"/>
</dbReference>
<accession>A0A1E3BMN8</accession>
<protein>
    <recommendedName>
        <fullName evidence="6">NACHT domain-containing protein</fullName>
    </recommendedName>
</protein>
<name>A0A1E3BMN8_ASPCR</name>
<dbReference type="InterPro" id="IPR054471">
    <property type="entry name" value="GPIID_WHD"/>
</dbReference>
<dbReference type="AlphaFoldDB" id="A0A1E3BMN8"/>
<comment type="caution">
    <text evidence="4">The sequence shown here is derived from an EMBL/GenBank/DDBJ whole genome shotgun (WGS) entry which is preliminary data.</text>
</comment>